<evidence type="ECO:0000313" key="12">
    <source>
        <dbReference type="EMBL" id="VDC91898.1"/>
    </source>
</evidence>
<dbReference type="EMBL" id="LR031573">
    <property type="protein sequence ID" value="VDC91898.1"/>
    <property type="molecule type" value="Genomic_DNA"/>
</dbReference>
<feature type="transmembrane region" description="Helical" evidence="9">
    <location>
        <begin position="260"/>
        <end position="283"/>
    </location>
</feature>
<dbReference type="GO" id="GO:0005524">
    <property type="term" value="F:ATP binding"/>
    <property type="evidence" value="ECO:0007669"/>
    <property type="project" value="UniProtKB-UniRule"/>
</dbReference>
<dbReference type="AlphaFoldDB" id="A0A3P6B6R5"/>
<dbReference type="PROSITE" id="PS50011">
    <property type="entry name" value="PROTEIN_KINASE_DOM"/>
    <property type="match status" value="1"/>
</dbReference>
<protein>
    <recommendedName>
        <fullName evidence="11">Protein kinase domain-containing protein</fullName>
    </recommendedName>
</protein>
<dbReference type="Gene3D" id="1.10.510.10">
    <property type="entry name" value="Transferase(Phosphotransferase) domain 1"/>
    <property type="match status" value="1"/>
</dbReference>
<proteinExistence type="predicted"/>
<keyword evidence="3 9" id="KW-0812">Transmembrane</keyword>
<evidence type="ECO:0000256" key="6">
    <source>
        <dbReference type="ARBA" id="ARBA00023136"/>
    </source>
</evidence>
<evidence type="ECO:0000256" key="8">
    <source>
        <dbReference type="PROSITE-ProRule" id="PRU10141"/>
    </source>
</evidence>
<evidence type="ECO:0000256" key="9">
    <source>
        <dbReference type="SAM" id="Phobius"/>
    </source>
</evidence>
<keyword evidence="2" id="KW-0808">Transferase</keyword>
<keyword evidence="7" id="KW-0325">Glycoprotein</keyword>
<keyword evidence="2" id="KW-0723">Serine/threonine-protein kinase</keyword>
<feature type="signal peptide" evidence="10">
    <location>
        <begin position="1"/>
        <end position="22"/>
    </location>
</feature>
<organism evidence="12">
    <name type="scientific">Brassica campestris</name>
    <name type="common">Field mustard</name>
    <dbReference type="NCBI Taxonomy" id="3711"/>
    <lineage>
        <taxon>Eukaryota</taxon>
        <taxon>Viridiplantae</taxon>
        <taxon>Streptophyta</taxon>
        <taxon>Embryophyta</taxon>
        <taxon>Tracheophyta</taxon>
        <taxon>Spermatophyta</taxon>
        <taxon>Magnoliopsida</taxon>
        <taxon>eudicotyledons</taxon>
        <taxon>Gunneridae</taxon>
        <taxon>Pentapetalae</taxon>
        <taxon>rosids</taxon>
        <taxon>malvids</taxon>
        <taxon>Brassicales</taxon>
        <taxon>Brassicaceae</taxon>
        <taxon>Brassiceae</taxon>
        <taxon>Brassica</taxon>
    </lineage>
</organism>
<accession>A0A3P6B6R5</accession>
<keyword evidence="8" id="KW-0547">Nucleotide-binding</keyword>
<gene>
    <name evidence="12" type="ORF">BRAA02T08554Z</name>
</gene>
<dbReference type="InterPro" id="IPR011009">
    <property type="entry name" value="Kinase-like_dom_sf"/>
</dbReference>
<dbReference type="Pfam" id="PF07714">
    <property type="entry name" value="PK_Tyr_Ser-Thr"/>
    <property type="match status" value="1"/>
</dbReference>
<sequence length="596" mass="65646">MGETCQPNTLFLVFVFFTLAVATVSTGSINCQLGLLRYPFGFSDGYPIRFNCSKNGFAEIGEFAVDEVRSEQISVEIPALCTREISKLKELFQDNFAPSNFQNMILLHSCNESSISCSISPRFLQRTVNFDRCTSAVRCLDGAVEKTADVMSTGDVNRSGCKYWLSSVSASGMNNSELSSERLILDWWLKDGCSNATCSENAVRTEVTLPGGQFGHRCTCGDGYYGDAFTVNGGCRSEFDPHGPHPCGFGDRSFSYKAKIGIGITSMLVGLVVAGGLLFFILWRKRKLDGSRQQNLDALIPLKRYSYAQLKKITNSFVEVVGKGGFGTVYKGTLSDGRSVAVKLLKDSKANGEDFMNEVASMSKTSHVNIVNLLGFCAERSKRAVLYEFLENGSLDRFISGKTSITADWTKLYNIALGIARVSDFGLAKLCENKENFSSVLDARGTIGYIAPEFLSRMYGRVSNKSDVYSYGMLVLEMIGARNKERADQNSSSNTSSMYFPEWIYKDLENGISGKLVENGISIEEEDIAKKMTLVGLWCIQSSPSNRPPMNKVVEMMEGNVEALEVPPRPVLQIPSLPLQESSSLSMDITVYAEEQ</sequence>
<feature type="chain" id="PRO_5018069255" description="Protein kinase domain-containing protein" evidence="10">
    <location>
        <begin position="23"/>
        <end position="596"/>
    </location>
</feature>
<evidence type="ECO:0000256" key="1">
    <source>
        <dbReference type="ARBA" id="ARBA00004479"/>
    </source>
</evidence>
<dbReference type="PANTHER" id="PTHR27009">
    <property type="entry name" value="RUST RESISTANCE KINASE LR10-RELATED"/>
    <property type="match status" value="1"/>
</dbReference>
<evidence type="ECO:0000256" key="2">
    <source>
        <dbReference type="ARBA" id="ARBA00022527"/>
    </source>
</evidence>
<dbReference type="Gene3D" id="3.30.200.20">
    <property type="entry name" value="Phosphorylase Kinase, domain 1"/>
    <property type="match status" value="1"/>
</dbReference>
<keyword evidence="4 10" id="KW-0732">Signal</keyword>
<dbReference type="SUPFAM" id="SSF56112">
    <property type="entry name" value="Protein kinase-like (PK-like)"/>
    <property type="match status" value="1"/>
</dbReference>
<dbReference type="InterPro" id="IPR001245">
    <property type="entry name" value="Ser-Thr/Tyr_kinase_cat_dom"/>
</dbReference>
<dbReference type="FunFam" id="3.30.200.20:FF:000644">
    <property type="entry name" value="Suppressor of npr1-1 constitutive 4"/>
    <property type="match status" value="1"/>
</dbReference>
<reference evidence="12" key="1">
    <citation type="submission" date="2018-11" db="EMBL/GenBank/DDBJ databases">
        <authorList>
            <consortium name="Genoscope - CEA"/>
            <person name="William W."/>
        </authorList>
    </citation>
    <scope>NUCLEOTIDE SEQUENCE</scope>
</reference>
<feature type="domain" description="Protein kinase" evidence="11">
    <location>
        <begin position="315"/>
        <end position="572"/>
    </location>
</feature>
<dbReference type="GO" id="GO:0016020">
    <property type="term" value="C:membrane"/>
    <property type="evidence" value="ECO:0007669"/>
    <property type="project" value="UniProtKB-SubCell"/>
</dbReference>
<evidence type="ECO:0000259" key="11">
    <source>
        <dbReference type="PROSITE" id="PS50011"/>
    </source>
</evidence>
<name>A0A3P6B6R5_BRACM</name>
<evidence type="ECO:0000256" key="3">
    <source>
        <dbReference type="ARBA" id="ARBA00022692"/>
    </source>
</evidence>
<evidence type="ECO:0000256" key="5">
    <source>
        <dbReference type="ARBA" id="ARBA00022989"/>
    </source>
</evidence>
<dbReference type="InterPro" id="IPR017441">
    <property type="entry name" value="Protein_kinase_ATP_BS"/>
</dbReference>
<evidence type="ECO:0000256" key="7">
    <source>
        <dbReference type="ARBA" id="ARBA00023180"/>
    </source>
</evidence>
<comment type="subcellular location">
    <subcellularLocation>
        <location evidence="1">Membrane</location>
        <topology evidence="1">Single-pass type I membrane protein</topology>
    </subcellularLocation>
</comment>
<feature type="binding site" evidence="8">
    <location>
        <position position="343"/>
    </location>
    <ligand>
        <name>ATP</name>
        <dbReference type="ChEBI" id="CHEBI:30616"/>
    </ligand>
</feature>
<dbReference type="InterPro" id="IPR045874">
    <property type="entry name" value="LRK10/LRL21-25-like"/>
</dbReference>
<dbReference type="InterPro" id="IPR000719">
    <property type="entry name" value="Prot_kinase_dom"/>
</dbReference>
<dbReference type="PROSITE" id="PS00107">
    <property type="entry name" value="PROTEIN_KINASE_ATP"/>
    <property type="match status" value="1"/>
</dbReference>
<dbReference type="GO" id="GO:0004674">
    <property type="term" value="F:protein serine/threonine kinase activity"/>
    <property type="evidence" value="ECO:0007669"/>
    <property type="project" value="UniProtKB-KW"/>
</dbReference>
<evidence type="ECO:0000256" key="10">
    <source>
        <dbReference type="SAM" id="SignalP"/>
    </source>
</evidence>
<keyword evidence="2" id="KW-0418">Kinase</keyword>
<keyword evidence="8" id="KW-0067">ATP-binding</keyword>
<keyword evidence="6 9" id="KW-0472">Membrane</keyword>
<evidence type="ECO:0000256" key="4">
    <source>
        <dbReference type="ARBA" id="ARBA00022729"/>
    </source>
</evidence>
<keyword evidence="5 9" id="KW-1133">Transmembrane helix</keyword>